<dbReference type="PATRIC" id="fig|269796.9.peg.3698"/>
<dbReference type="SUPFAM" id="SSF103481">
    <property type="entry name" value="Multidrug resistance efflux transporter EmrE"/>
    <property type="match status" value="2"/>
</dbReference>
<feature type="transmembrane region" description="Helical" evidence="1">
    <location>
        <begin position="177"/>
        <end position="198"/>
    </location>
</feature>
<name>Q2RNC4_RHORT</name>
<feature type="transmembrane region" description="Helical" evidence="1">
    <location>
        <begin position="210"/>
        <end position="235"/>
    </location>
</feature>
<dbReference type="Pfam" id="PF00892">
    <property type="entry name" value="EamA"/>
    <property type="match status" value="1"/>
</dbReference>
<protein>
    <recommendedName>
        <fullName evidence="2">EamA domain-containing protein</fullName>
    </recommendedName>
</protein>
<dbReference type="eggNOG" id="COG0697">
    <property type="taxonomic scope" value="Bacteria"/>
</dbReference>
<dbReference type="RefSeq" id="WP_011391324.1">
    <property type="nucleotide sequence ID" value="NC_007643.1"/>
</dbReference>
<dbReference type="Proteomes" id="UP000001929">
    <property type="component" value="Chromosome"/>
</dbReference>
<dbReference type="InterPro" id="IPR037185">
    <property type="entry name" value="EmrE-like"/>
</dbReference>
<keyword evidence="1" id="KW-0812">Transmembrane</keyword>
<feature type="transmembrane region" description="Helical" evidence="1">
    <location>
        <begin position="241"/>
        <end position="259"/>
    </location>
</feature>
<feature type="domain" description="EamA" evidence="2">
    <location>
        <begin position="7"/>
        <end position="131"/>
    </location>
</feature>
<feature type="transmembrane region" description="Helical" evidence="1">
    <location>
        <begin position="148"/>
        <end position="165"/>
    </location>
</feature>
<dbReference type="AlphaFoldDB" id="Q2RNC4"/>
<keyword evidence="1" id="KW-0472">Membrane</keyword>
<dbReference type="STRING" id="269796.Rru_A3577"/>
<accession>Q2RNC4</accession>
<feature type="transmembrane region" description="Helical" evidence="1">
    <location>
        <begin position="57"/>
        <end position="79"/>
    </location>
</feature>
<dbReference type="PhylomeDB" id="Q2RNC4"/>
<dbReference type="EnsemblBacteria" id="ABC24371">
    <property type="protein sequence ID" value="ABC24371"/>
    <property type="gene ID" value="Rru_A3577"/>
</dbReference>
<dbReference type="Gene3D" id="1.10.3730.20">
    <property type="match status" value="2"/>
</dbReference>
<dbReference type="InterPro" id="IPR000620">
    <property type="entry name" value="EamA_dom"/>
</dbReference>
<feature type="transmembrane region" description="Helical" evidence="1">
    <location>
        <begin position="114"/>
        <end position="136"/>
    </location>
</feature>
<proteinExistence type="predicted"/>
<evidence type="ECO:0000259" key="2">
    <source>
        <dbReference type="Pfam" id="PF00892"/>
    </source>
</evidence>
<dbReference type="GO" id="GO:0016020">
    <property type="term" value="C:membrane"/>
    <property type="evidence" value="ECO:0007669"/>
    <property type="project" value="InterPro"/>
</dbReference>
<feature type="transmembrane region" description="Helical" evidence="1">
    <location>
        <begin position="91"/>
        <end position="108"/>
    </location>
</feature>
<dbReference type="EMBL" id="CP000230">
    <property type="protein sequence ID" value="ABC24371.1"/>
    <property type="molecule type" value="Genomic_DNA"/>
</dbReference>
<evidence type="ECO:0000256" key="1">
    <source>
        <dbReference type="SAM" id="Phobius"/>
    </source>
</evidence>
<reference evidence="3 4" key="1">
    <citation type="journal article" date="2011" name="Stand. Genomic Sci.">
        <title>Complete genome sequence of Rhodospirillum rubrum type strain (S1).</title>
        <authorList>
            <person name="Munk A.C."/>
            <person name="Copeland A."/>
            <person name="Lucas S."/>
            <person name="Lapidus A."/>
            <person name="Del Rio T.G."/>
            <person name="Barry K."/>
            <person name="Detter J.C."/>
            <person name="Hammon N."/>
            <person name="Israni S."/>
            <person name="Pitluck S."/>
            <person name="Brettin T."/>
            <person name="Bruce D."/>
            <person name="Han C."/>
            <person name="Tapia R."/>
            <person name="Gilna P."/>
            <person name="Schmutz J."/>
            <person name="Larimer F."/>
            <person name="Land M."/>
            <person name="Kyrpides N.C."/>
            <person name="Mavromatis K."/>
            <person name="Richardson P."/>
            <person name="Rohde M."/>
            <person name="Goker M."/>
            <person name="Klenk H.P."/>
            <person name="Zhang Y."/>
            <person name="Roberts G.P."/>
            <person name="Reslewic S."/>
            <person name="Schwartz D.C."/>
        </authorList>
    </citation>
    <scope>NUCLEOTIDE SEQUENCE [LARGE SCALE GENOMIC DNA]</scope>
    <source>
        <strain evidence="4">ATCC 11170 / ATH 1.1.1 / DSM 467 / LMG 4362 / NCIMB 8255 / S1</strain>
    </source>
</reference>
<keyword evidence="1" id="KW-1133">Transmembrane helix</keyword>
<dbReference type="KEGG" id="rru:Rru_A3577"/>
<dbReference type="HOGENOM" id="CLU_060016_3_0_5"/>
<feature type="transmembrane region" description="Helical" evidence="1">
    <location>
        <begin position="266"/>
        <end position="283"/>
    </location>
</feature>
<feature type="transmembrane region" description="Helical" evidence="1">
    <location>
        <begin position="6"/>
        <end position="23"/>
    </location>
</feature>
<organism evidence="3 4">
    <name type="scientific">Rhodospirillum rubrum (strain ATCC 11170 / ATH 1.1.1 / DSM 467 / LMG 4362 / NCIMB 8255 / S1)</name>
    <dbReference type="NCBI Taxonomy" id="269796"/>
    <lineage>
        <taxon>Bacteria</taxon>
        <taxon>Pseudomonadati</taxon>
        <taxon>Pseudomonadota</taxon>
        <taxon>Alphaproteobacteria</taxon>
        <taxon>Rhodospirillales</taxon>
        <taxon>Rhodospirillaceae</taxon>
        <taxon>Rhodospirillum</taxon>
    </lineage>
</organism>
<gene>
    <name evidence="3" type="ordered locus">Rru_A3577</name>
</gene>
<feature type="transmembrane region" description="Helical" evidence="1">
    <location>
        <begin position="30"/>
        <end position="51"/>
    </location>
</feature>
<evidence type="ECO:0000313" key="3">
    <source>
        <dbReference type="EMBL" id="ABC24371.1"/>
    </source>
</evidence>
<evidence type="ECO:0000313" key="4">
    <source>
        <dbReference type="Proteomes" id="UP000001929"/>
    </source>
</evidence>
<keyword evidence="4" id="KW-1185">Reference proteome</keyword>
<sequence length="284" mass="28907">MDPLVFALVLGAAAMHAGWNAVVKVGLDGFSAVMLISMAAGVLSLLGLPFVPFPEPASWPFLALSGCLHMGYNVALIGAYRAGDFGQIYPIARGAAPLMVAVLSALLLDEPPGLVAALGIALLVGGVWLMSIRGGAVGRSGGLPERRALLAALMTSCFIAAYTLSDGLGGRAAGSAHAYALWLFALDGVLALLVTVVLRGRAIFKGMARALPAGIGGGALSLGAYWTVIWAMSVAPLGQVAALRESSVLFALLISVVFLGEKASRWRLGAAALIACGAGVIRLA</sequence>